<dbReference type="SMART" id="SM00345">
    <property type="entry name" value="HTH_GNTR"/>
    <property type="match status" value="1"/>
</dbReference>
<evidence type="ECO:0000313" key="5">
    <source>
        <dbReference type="EMBL" id="THF77312.1"/>
    </source>
</evidence>
<dbReference type="EMBL" id="SSOB01000020">
    <property type="protein sequence ID" value="THF77312.1"/>
    <property type="molecule type" value="Genomic_DNA"/>
</dbReference>
<dbReference type="PANTHER" id="PTHR43537">
    <property type="entry name" value="TRANSCRIPTIONAL REGULATOR, GNTR FAMILY"/>
    <property type="match status" value="1"/>
</dbReference>
<dbReference type="InterPro" id="IPR036388">
    <property type="entry name" value="WH-like_DNA-bd_sf"/>
</dbReference>
<dbReference type="PROSITE" id="PS50949">
    <property type="entry name" value="HTH_GNTR"/>
    <property type="match status" value="1"/>
</dbReference>
<comment type="caution">
    <text evidence="5">The sequence shown here is derived from an EMBL/GenBank/DDBJ whole genome shotgun (WGS) entry which is preliminary data.</text>
</comment>
<evidence type="ECO:0000313" key="6">
    <source>
        <dbReference type="Proteomes" id="UP000310636"/>
    </source>
</evidence>
<dbReference type="SMART" id="SM00895">
    <property type="entry name" value="FCD"/>
    <property type="match status" value="1"/>
</dbReference>
<gene>
    <name evidence="5" type="ORF">E6C55_16750</name>
</gene>
<dbReference type="PRINTS" id="PR00035">
    <property type="entry name" value="HTHGNTR"/>
</dbReference>
<dbReference type="Pfam" id="PF00392">
    <property type="entry name" value="GntR"/>
    <property type="match status" value="1"/>
</dbReference>
<dbReference type="Gene3D" id="1.20.120.530">
    <property type="entry name" value="GntR ligand-binding domain-like"/>
    <property type="match status" value="1"/>
</dbReference>
<dbReference type="Gene3D" id="1.10.10.10">
    <property type="entry name" value="Winged helix-like DNA-binding domain superfamily/Winged helix DNA-binding domain"/>
    <property type="match status" value="1"/>
</dbReference>
<name>A0A4S4BQS7_9BACL</name>
<protein>
    <submittedName>
        <fullName evidence="5">FadR family transcriptional regulator</fullName>
    </submittedName>
</protein>
<reference evidence="5 6" key="1">
    <citation type="submission" date="2019-04" db="EMBL/GenBank/DDBJ databases">
        <title>Cohnella sp. nov. isolated from preserved vegetables.</title>
        <authorList>
            <person name="Lin S.-Y."/>
            <person name="Hung M.-H."/>
            <person name="Young C.-C."/>
        </authorList>
    </citation>
    <scope>NUCLEOTIDE SEQUENCE [LARGE SCALE GENOMIC DNA]</scope>
    <source>
        <strain evidence="5 6">CC-MHH1044</strain>
    </source>
</reference>
<dbReference type="InterPro" id="IPR036390">
    <property type="entry name" value="WH_DNA-bd_sf"/>
</dbReference>
<keyword evidence="6" id="KW-1185">Reference proteome</keyword>
<dbReference type="InterPro" id="IPR008920">
    <property type="entry name" value="TF_FadR/GntR_C"/>
</dbReference>
<dbReference type="InterPro" id="IPR000524">
    <property type="entry name" value="Tscrpt_reg_HTH_GntR"/>
</dbReference>
<dbReference type="SUPFAM" id="SSF46785">
    <property type="entry name" value="Winged helix' DNA-binding domain"/>
    <property type="match status" value="1"/>
</dbReference>
<evidence type="ECO:0000259" key="4">
    <source>
        <dbReference type="PROSITE" id="PS50949"/>
    </source>
</evidence>
<keyword evidence="3" id="KW-0804">Transcription</keyword>
<evidence type="ECO:0000256" key="3">
    <source>
        <dbReference type="ARBA" id="ARBA00023163"/>
    </source>
</evidence>
<dbReference type="PANTHER" id="PTHR43537:SF5">
    <property type="entry name" value="UXU OPERON TRANSCRIPTIONAL REGULATOR"/>
    <property type="match status" value="1"/>
</dbReference>
<sequence>MIGRTVKGHKDCPIEWRIAGGERMLNSSEKVNLSHIVSERIKEYILEKDMREGDKLPSEKQLIDALGVSRTVVREALKSMEMLGIVKIKTGDGIYVGGPSLKPILEQVSFRWHQDERKMTELVKTRRILELGAVEMAIENYDVACLDRMDEWNRRMAEKVDQGLPPIEEDLAFHETLFRATGNETYLELSGLISDFFLKIRTQHFDSVESSRKSVDEHQNVIDAIRAKDVARAKREMEIHLAPLQKFI</sequence>
<evidence type="ECO:0000256" key="1">
    <source>
        <dbReference type="ARBA" id="ARBA00023015"/>
    </source>
</evidence>
<organism evidence="5 6">
    <name type="scientific">Cohnella fermenti</name>
    <dbReference type="NCBI Taxonomy" id="2565925"/>
    <lineage>
        <taxon>Bacteria</taxon>
        <taxon>Bacillati</taxon>
        <taxon>Bacillota</taxon>
        <taxon>Bacilli</taxon>
        <taxon>Bacillales</taxon>
        <taxon>Paenibacillaceae</taxon>
        <taxon>Cohnella</taxon>
    </lineage>
</organism>
<keyword evidence="2" id="KW-0238">DNA-binding</keyword>
<dbReference type="Pfam" id="PF07729">
    <property type="entry name" value="FCD"/>
    <property type="match status" value="1"/>
</dbReference>
<feature type="domain" description="HTH gntR-type" evidence="4">
    <location>
        <begin position="31"/>
        <end position="99"/>
    </location>
</feature>
<keyword evidence="1" id="KW-0805">Transcription regulation</keyword>
<dbReference type="Proteomes" id="UP000310636">
    <property type="component" value="Unassembled WGS sequence"/>
</dbReference>
<proteinExistence type="predicted"/>
<dbReference type="GO" id="GO:0003677">
    <property type="term" value="F:DNA binding"/>
    <property type="evidence" value="ECO:0007669"/>
    <property type="project" value="UniProtKB-KW"/>
</dbReference>
<dbReference type="OrthoDB" id="214086at2"/>
<dbReference type="AlphaFoldDB" id="A0A4S4BQS7"/>
<dbReference type="CDD" id="cd07377">
    <property type="entry name" value="WHTH_GntR"/>
    <property type="match status" value="1"/>
</dbReference>
<evidence type="ECO:0000256" key="2">
    <source>
        <dbReference type="ARBA" id="ARBA00023125"/>
    </source>
</evidence>
<dbReference type="InterPro" id="IPR011711">
    <property type="entry name" value="GntR_C"/>
</dbReference>
<dbReference type="SUPFAM" id="SSF48008">
    <property type="entry name" value="GntR ligand-binding domain-like"/>
    <property type="match status" value="1"/>
</dbReference>
<accession>A0A4S4BQS7</accession>
<dbReference type="GO" id="GO:0003700">
    <property type="term" value="F:DNA-binding transcription factor activity"/>
    <property type="evidence" value="ECO:0007669"/>
    <property type="project" value="InterPro"/>
</dbReference>